<comment type="caution">
    <text evidence="1">The sequence shown here is derived from an EMBL/GenBank/DDBJ whole genome shotgun (WGS) entry which is preliminary data.</text>
</comment>
<name>A0ABQ4BIC4_9ACTN</name>
<dbReference type="RefSeq" id="WP_203828126.1">
    <property type="nucleotide sequence ID" value="NZ_BAAATY010000025.1"/>
</dbReference>
<accession>A0ABQ4BIC4</accession>
<evidence type="ECO:0000313" key="1">
    <source>
        <dbReference type="EMBL" id="GIE70031.1"/>
    </source>
</evidence>
<dbReference type="EMBL" id="BOMS01000094">
    <property type="protein sequence ID" value="GIE70031.1"/>
    <property type="molecule type" value="Genomic_DNA"/>
</dbReference>
<organism evidence="1 2">
    <name type="scientific">Actinoplanes palleronii</name>
    <dbReference type="NCBI Taxonomy" id="113570"/>
    <lineage>
        <taxon>Bacteria</taxon>
        <taxon>Bacillati</taxon>
        <taxon>Actinomycetota</taxon>
        <taxon>Actinomycetes</taxon>
        <taxon>Micromonosporales</taxon>
        <taxon>Micromonosporaceae</taxon>
        <taxon>Actinoplanes</taxon>
    </lineage>
</organism>
<reference evidence="1 2" key="1">
    <citation type="submission" date="2021-01" db="EMBL/GenBank/DDBJ databases">
        <title>Whole genome shotgun sequence of Actinoplanes palleronii NBRC 14916.</title>
        <authorList>
            <person name="Komaki H."/>
            <person name="Tamura T."/>
        </authorList>
    </citation>
    <scope>NUCLEOTIDE SEQUENCE [LARGE SCALE GENOMIC DNA]</scope>
    <source>
        <strain evidence="1 2">NBRC 14916</strain>
    </source>
</reference>
<evidence type="ECO:0000313" key="2">
    <source>
        <dbReference type="Proteomes" id="UP000624709"/>
    </source>
</evidence>
<keyword evidence="2" id="KW-1185">Reference proteome</keyword>
<dbReference type="Proteomes" id="UP000624709">
    <property type="component" value="Unassembled WGS sequence"/>
</dbReference>
<sequence length="90" mass="10236">MNRRLAEIYRIHASAQYPRGREDLALVDSLAAGSVHIWLTNDGALDDARWTSLAEQEQQLIHAIPQLTGPSRFYFQRLLDMVVLVLESTD</sequence>
<proteinExistence type="predicted"/>
<protein>
    <submittedName>
        <fullName evidence="1">Uncharacterized protein</fullName>
    </submittedName>
</protein>
<gene>
    <name evidence="1" type="ORF">Apa02nite_061390</name>
</gene>